<dbReference type="PANTHER" id="PTHR30483">
    <property type="entry name" value="LEUCINE-SPECIFIC-BINDING PROTEIN"/>
    <property type="match status" value="1"/>
</dbReference>
<accession>A0A7J4JI25</accession>
<dbReference type="EMBL" id="DUGH01000034">
    <property type="protein sequence ID" value="HIH16045.1"/>
    <property type="molecule type" value="Genomic_DNA"/>
</dbReference>
<proteinExistence type="predicted"/>
<sequence>MLALVLASGCSQKTVESQAASESLRIGFVAPLTGNAEWYGEHQWKAIQLGVDEINQGGGINGRKLEVVAEDDQCLPKLGAEVMQKLAAVDRVPLVLGAYCSSVCMSMAPIAEANKVVMVNECNTDKLREAGEYVFRIKPGAAQEGKFIADAMRARGATRLALLFINNEYGASTKDEVKKNFAADGGKVVAEEAFEQGASDFRSQLAKVREARPDAVYFVGYAKENGLLVRQAHELGLRQALYSSLTLESADFLEAAGEAAEGIVYPYLYDPNSPEAVVRAYNEKFKARYGEDSEMWGALYYDALVLLKPVLEKCGNDSGCLKDGLLKVQGFEGVTGRMEFDEKGDVVKPYLLKTVRGGGFATLAD</sequence>
<dbReference type="PANTHER" id="PTHR30483:SF6">
    <property type="entry name" value="PERIPLASMIC BINDING PROTEIN OF ABC TRANSPORTER FOR NATURAL AMINO ACIDS"/>
    <property type="match status" value="1"/>
</dbReference>
<dbReference type="GO" id="GO:0006865">
    <property type="term" value="P:amino acid transport"/>
    <property type="evidence" value="ECO:0007669"/>
    <property type="project" value="UniProtKB-KW"/>
</dbReference>
<dbReference type="PRINTS" id="PR00337">
    <property type="entry name" value="LEUILEVALBP"/>
</dbReference>
<dbReference type="CDD" id="cd19984">
    <property type="entry name" value="PBP1_ABC_ligand_binding-like"/>
    <property type="match status" value="1"/>
</dbReference>
<dbReference type="Pfam" id="PF13458">
    <property type="entry name" value="Peripla_BP_6"/>
    <property type="match status" value="1"/>
</dbReference>
<dbReference type="SUPFAM" id="SSF53822">
    <property type="entry name" value="Periplasmic binding protein-like I"/>
    <property type="match status" value="1"/>
</dbReference>
<dbReference type="AlphaFoldDB" id="A0A7J4JI25"/>
<dbReference type="InterPro" id="IPR051010">
    <property type="entry name" value="BCAA_transport"/>
</dbReference>
<evidence type="ECO:0000256" key="3">
    <source>
        <dbReference type="ARBA" id="ARBA00022970"/>
    </source>
</evidence>
<organism evidence="5 6">
    <name type="scientific">Candidatus Iainarchaeum sp</name>
    <dbReference type="NCBI Taxonomy" id="3101447"/>
    <lineage>
        <taxon>Archaea</taxon>
        <taxon>Candidatus Iainarchaeota</taxon>
        <taxon>Candidatus Iainarchaeia</taxon>
        <taxon>Candidatus Iainarchaeales</taxon>
        <taxon>Candidatus Iainarchaeaceae</taxon>
        <taxon>Candidatus Iainarchaeum</taxon>
    </lineage>
</organism>
<feature type="domain" description="Leucine-binding protein" evidence="4">
    <location>
        <begin position="24"/>
        <end position="356"/>
    </location>
</feature>
<dbReference type="InterPro" id="IPR000709">
    <property type="entry name" value="Leu_Ile_Val-bd"/>
</dbReference>
<comment type="caution">
    <text evidence="5">The sequence shown here is derived from an EMBL/GenBank/DDBJ whole genome shotgun (WGS) entry which is preliminary data.</text>
</comment>
<evidence type="ECO:0000259" key="4">
    <source>
        <dbReference type="Pfam" id="PF13458"/>
    </source>
</evidence>
<evidence type="ECO:0000313" key="6">
    <source>
        <dbReference type="Proteomes" id="UP000564964"/>
    </source>
</evidence>
<gene>
    <name evidence="5" type="ORF">HA252_01425</name>
</gene>
<dbReference type="InterPro" id="IPR028082">
    <property type="entry name" value="Peripla_BP_I"/>
</dbReference>
<protein>
    <submittedName>
        <fullName evidence="5">ABC transporter substrate-binding protein</fullName>
    </submittedName>
</protein>
<name>A0A7J4JI25_9ARCH</name>
<keyword evidence="3" id="KW-0029">Amino-acid transport</keyword>
<evidence type="ECO:0000256" key="2">
    <source>
        <dbReference type="ARBA" id="ARBA00022729"/>
    </source>
</evidence>
<keyword evidence="1" id="KW-0813">Transport</keyword>
<keyword evidence="2" id="KW-0732">Signal</keyword>
<dbReference type="InterPro" id="IPR028081">
    <property type="entry name" value="Leu-bd"/>
</dbReference>
<dbReference type="Gene3D" id="3.40.50.2300">
    <property type="match status" value="2"/>
</dbReference>
<dbReference type="Proteomes" id="UP000564964">
    <property type="component" value="Unassembled WGS sequence"/>
</dbReference>
<evidence type="ECO:0000256" key="1">
    <source>
        <dbReference type="ARBA" id="ARBA00022448"/>
    </source>
</evidence>
<evidence type="ECO:0000313" key="5">
    <source>
        <dbReference type="EMBL" id="HIH16045.1"/>
    </source>
</evidence>
<reference evidence="6" key="1">
    <citation type="journal article" date="2020" name="bioRxiv">
        <title>A rank-normalized archaeal taxonomy based on genome phylogeny resolves widespread incomplete and uneven classifications.</title>
        <authorList>
            <person name="Rinke C."/>
            <person name="Chuvochina M."/>
            <person name="Mussig A.J."/>
            <person name="Chaumeil P.-A."/>
            <person name="Waite D.W."/>
            <person name="Whitman W.B."/>
            <person name="Parks D.H."/>
            <person name="Hugenholtz P."/>
        </authorList>
    </citation>
    <scope>NUCLEOTIDE SEQUENCE [LARGE SCALE GENOMIC DNA]</scope>
</reference>